<feature type="region of interest" description="Disordered" evidence="1">
    <location>
        <begin position="395"/>
        <end position="430"/>
    </location>
</feature>
<keyword evidence="2" id="KW-0472">Membrane</keyword>
<dbReference type="PROSITE" id="PS51746">
    <property type="entry name" value="PPM_2"/>
    <property type="match status" value="1"/>
</dbReference>
<feature type="transmembrane region" description="Helical" evidence="2">
    <location>
        <begin position="299"/>
        <end position="323"/>
    </location>
</feature>
<organism evidence="4 5">
    <name type="scientific">Arcanobacterium phocisimile</name>
    <dbReference type="NCBI Taxonomy" id="1302235"/>
    <lineage>
        <taxon>Bacteria</taxon>
        <taxon>Bacillati</taxon>
        <taxon>Actinomycetota</taxon>
        <taxon>Actinomycetes</taxon>
        <taxon>Actinomycetales</taxon>
        <taxon>Actinomycetaceae</taxon>
        <taxon>Arcanobacterium</taxon>
    </lineage>
</organism>
<feature type="domain" description="PPM-type phosphatase" evidence="3">
    <location>
        <begin position="5"/>
        <end position="237"/>
    </location>
</feature>
<dbReference type="SUPFAM" id="SSF81606">
    <property type="entry name" value="PP2C-like"/>
    <property type="match status" value="1"/>
</dbReference>
<dbReference type="EMBL" id="CP070228">
    <property type="protein sequence ID" value="QRV02265.1"/>
    <property type="molecule type" value="Genomic_DNA"/>
</dbReference>
<gene>
    <name evidence="4" type="ORF">JTE88_00435</name>
</gene>
<dbReference type="Pfam" id="PF13672">
    <property type="entry name" value="PP2C_2"/>
    <property type="match status" value="1"/>
</dbReference>
<name>A0ABX7IHQ1_9ACTO</name>
<dbReference type="RefSeq" id="WP_204424613.1">
    <property type="nucleotide sequence ID" value="NZ_CP070228.1"/>
</dbReference>
<sequence>MIRFEYAAFSDVGLIRKSNQDAGYASSHLLVLADGMGGAAGGDVASSVVVGNLAQVDDSHQAEDLLPLLKEQLTRSQEQLLHIVEQEPELSGLGTTCIAILRTGNKLGMVHVGDSRAYLLRHHKLTQITRDHTLVQYLVDHGELTPEEALHHPKRHVIMRNIGANEGPADVDTSVREALPGDRWLLTSDGLFDVVSDETIEYTLQTYPDLDTCGERLIELALAGGAPDNVTLVLADVVDDAGTSSSYDRGPIVVGSAAIDHTKPTRAGLSAAGQLVALTNPLPVLPELDIQHDHSPRRWIARLAVFFLALLTITGGLGAGYYWTQTQYYVSLEDNKVAIFKGIPQSIGPFDLSEVYEVTTIHVSQLTPIAQNRLTIPITRSSLSEARKVVHDLSAQTIDASPQAGQQSQEGKQSPAGQPTSPSQLPGDQP</sequence>
<keyword evidence="5" id="KW-1185">Reference proteome</keyword>
<dbReference type="SMART" id="SM00331">
    <property type="entry name" value="PP2C_SIG"/>
    <property type="match status" value="1"/>
</dbReference>
<protein>
    <submittedName>
        <fullName evidence="4">Serine/threonine-protein phosphatase</fullName>
    </submittedName>
</protein>
<evidence type="ECO:0000256" key="2">
    <source>
        <dbReference type="SAM" id="Phobius"/>
    </source>
</evidence>
<keyword evidence="2" id="KW-1133">Transmembrane helix</keyword>
<reference evidence="4 5" key="1">
    <citation type="submission" date="2021-02" db="EMBL/GenBank/DDBJ databases">
        <title>Complete Genome Sequence of Arcanobacterium phocisimile strain DSM 26142T from a harbour seal.</title>
        <authorList>
            <person name="Borowiak M."/>
            <person name="Alssahen M."/>
            <person name="Malorny B."/>
            <person name="Laemmler C."/>
            <person name="Siebert U."/>
            <person name="Ploetz M."/>
            <person name="Abdulmawjood A."/>
        </authorList>
    </citation>
    <scope>NUCLEOTIDE SEQUENCE [LARGE SCALE GENOMIC DNA]</scope>
    <source>
        <strain evidence="4 5">DSM 26142</strain>
    </source>
</reference>
<dbReference type="Proteomes" id="UP000602653">
    <property type="component" value="Chromosome"/>
</dbReference>
<evidence type="ECO:0000313" key="5">
    <source>
        <dbReference type="Proteomes" id="UP000602653"/>
    </source>
</evidence>
<evidence type="ECO:0000259" key="3">
    <source>
        <dbReference type="PROSITE" id="PS51746"/>
    </source>
</evidence>
<dbReference type="InterPro" id="IPR036457">
    <property type="entry name" value="PPM-type-like_dom_sf"/>
</dbReference>
<dbReference type="InterPro" id="IPR001932">
    <property type="entry name" value="PPM-type_phosphatase-like_dom"/>
</dbReference>
<evidence type="ECO:0000256" key="1">
    <source>
        <dbReference type="SAM" id="MobiDB-lite"/>
    </source>
</evidence>
<dbReference type="SMART" id="SM00332">
    <property type="entry name" value="PP2Cc"/>
    <property type="match status" value="1"/>
</dbReference>
<evidence type="ECO:0000313" key="4">
    <source>
        <dbReference type="EMBL" id="QRV02265.1"/>
    </source>
</evidence>
<dbReference type="Gene3D" id="3.60.40.10">
    <property type="entry name" value="PPM-type phosphatase domain"/>
    <property type="match status" value="1"/>
</dbReference>
<keyword evidence="2" id="KW-0812">Transmembrane</keyword>
<dbReference type="CDD" id="cd00143">
    <property type="entry name" value="PP2Cc"/>
    <property type="match status" value="1"/>
</dbReference>
<proteinExistence type="predicted"/>
<accession>A0ABX7IHQ1</accession>